<dbReference type="GO" id="GO:0016020">
    <property type="term" value="C:membrane"/>
    <property type="evidence" value="ECO:0007669"/>
    <property type="project" value="InterPro"/>
</dbReference>
<protein>
    <recommendedName>
        <fullName evidence="4">Dystroglycan-type cadherin-like domain-containing protein</fullName>
    </recommendedName>
</protein>
<evidence type="ECO:0000259" key="4">
    <source>
        <dbReference type="SMART" id="SM00736"/>
    </source>
</evidence>
<reference evidence="5 6" key="1">
    <citation type="submission" date="2015-01" db="EMBL/GenBank/DDBJ databases">
        <title>The Genome Sequence of Exophiala spinifera CBS89968.</title>
        <authorList>
            <consortium name="The Broad Institute Genomics Platform"/>
            <person name="Cuomo C."/>
            <person name="de Hoog S."/>
            <person name="Gorbushina A."/>
            <person name="Stielow B."/>
            <person name="Teixiera M."/>
            <person name="Abouelleil A."/>
            <person name="Chapman S.B."/>
            <person name="Priest M."/>
            <person name="Young S.K."/>
            <person name="Wortman J."/>
            <person name="Nusbaum C."/>
            <person name="Birren B."/>
        </authorList>
    </citation>
    <scope>NUCLEOTIDE SEQUENCE [LARGE SCALE GENOMIC DNA]</scope>
    <source>
        <strain evidence="5 6">CBS 89968</strain>
    </source>
</reference>
<feature type="compositionally biased region" description="Polar residues" evidence="1">
    <location>
        <begin position="868"/>
        <end position="880"/>
    </location>
</feature>
<dbReference type="GO" id="GO:0005509">
    <property type="term" value="F:calcium ion binding"/>
    <property type="evidence" value="ECO:0007669"/>
    <property type="project" value="InterPro"/>
</dbReference>
<dbReference type="RefSeq" id="XP_016240577.1">
    <property type="nucleotide sequence ID" value="XM_016375301.1"/>
</dbReference>
<accession>A0A0D1YYJ8</accession>
<keyword evidence="2" id="KW-1133">Transmembrane helix</keyword>
<feature type="compositionally biased region" description="Low complexity" evidence="1">
    <location>
        <begin position="422"/>
        <end position="438"/>
    </location>
</feature>
<name>A0A0D1YYJ8_9EURO</name>
<evidence type="ECO:0000313" key="6">
    <source>
        <dbReference type="Proteomes" id="UP000053328"/>
    </source>
</evidence>
<gene>
    <name evidence="5" type="ORF">PV08_00936</name>
</gene>
<feature type="region of interest" description="Disordered" evidence="1">
    <location>
        <begin position="488"/>
        <end position="649"/>
    </location>
</feature>
<keyword evidence="2" id="KW-0812">Transmembrane</keyword>
<dbReference type="GeneID" id="27328019"/>
<dbReference type="VEuPathDB" id="FungiDB:PV08_00936"/>
<feature type="domain" description="Dystroglycan-type cadherin-like" evidence="4">
    <location>
        <begin position="335"/>
        <end position="412"/>
    </location>
</feature>
<evidence type="ECO:0000256" key="2">
    <source>
        <dbReference type="SAM" id="Phobius"/>
    </source>
</evidence>
<dbReference type="SMART" id="SM00736">
    <property type="entry name" value="CADG"/>
    <property type="match status" value="3"/>
</dbReference>
<dbReference type="InterPro" id="IPR015919">
    <property type="entry name" value="Cadherin-like_sf"/>
</dbReference>
<evidence type="ECO:0000313" key="5">
    <source>
        <dbReference type="EMBL" id="KIW20361.1"/>
    </source>
</evidence>
<feature type="domain" description="Dystroglycan-type cadherin-like" evidence="4">
    <location>
        <begin position="127"/>
        <end position="234"/>
    </location>
</feature>
<feature type="region of interest" description="Disordered" evidence="1">
    <location>
        <begin position="678"/>
        <end position="714"/>
    </location>
</feature>
<feature type="compositionally biased region" description="Polar residues" evidence="1">
    <location>
        <begin position="850"/>
        <end position="860"/>
    </location>
</feature>
<evidence type="ECO:0000256" key="1">
    <source>
        <dbReference type="SAM" id="MobiDB-lite"/>
    </source>
</evidence>
<evidence type="ECO:0000256" key="3">
    <source>
        <dbReference type="SAM" id="SignalP"/>
    </source>
</evidence>
<dbReference type="InterPro" id="IPR006644">
    <property type="entry name" value="Cadg"/>
</dbReference>
<dbReference type="EMBL" id="KN847492">
    <property type="protein sequence ID" value="KIW20361.1"/>
    <property type="molecule type" value="Genomic_DNA"/>
</dbReference>
<keyword evidence="6" id="KW-1185">Reference proteome</keyword>
<feature type="transmembrane region" description="Helical" evidence="2">
    <location>
        <begin position="460"/>
        <end position="481"/>
    </location>
</feature>
<dbReference type="STRING" id="91928.A0A0D1YYJ8"/>
<feature type="region of interest" description="Disordered" evidence="1">
    <location>
        <begin position="846"/>
        <end position="893"/>
    </location>
</feature>
<feature type="signal peptide" evidence="3">
    <location>
        <begin position="1"/>
        <end position="18"/>
    </location>
</feature>
<feature type="compositionally biased region" description="Polar residues" evidence="1">
    <location>
        <begin position="599"/>
        <end position="611"/>
    </location>
</feature>
<keyword evidence="2" id="KW-0472">Membrane</keyword>
<dbReference type="Proteomes" id="UP000053328">
    <property type="component" value="Unassembled WGS sequence"/>
</dbReference>
<sequence>MLSKLTLVGLLLLGAGSATPELAFPINSQFPPVAYVLQPYKFEIALTTFVSPLPQVVYAITGGPTWLQLDNGSRLLTGIPLQEDVGTNTFQLTASDSTGETSTTVTLMVLSEPSVLTSNTPVLPQLETAGPVSAPHSLILHPSQPFEVIFPPETFHGISSNTKYSAALENHSPLPSWIQFDPSQLSFKGTSPPLIPRSPASQTYGLVMMASNIPDFTQAMVQFDIIVSDNILAFTAPIQQYNISGNARFETPSLRSSLLLNGKAITDVQVANVTTDAPDWLKLDKSQIVLSGSAPDTADINVTISVTDTYNDVANTTIQILHKDLVTRPIGKIATIRITLGREFSYNVNESRFVGPGQMTVNLGDTSSWLHFDAQRRTLSGLPPLSLPASTITIPVTFKNGTVDIRATVDLQPALREIEASGTSTLRSLPTTTPRPGTINNSYNTGAQPNKTPSRRVTTIILAMLAVACGLLTIFCLVLWVMRRRRGQRKVAGEQELSSGESQRRESTTRECSEPTTAPLPVQRGGPQNPISMQPPPTRIDSTWPNEAPEGPRYSSAGTANLPSIHDSRLAYKWGPLNNHPGQGNLPPRDAMSEKLPPSKQQARTSITHEPSGSKIDTNERGSSTLSRQSRSQSIIALPNRRSGAGHGNGLMMDSNANKDLDIGDLHPPLDSRRTTMVLDSFPSPPQDGSKTAKVRSLNKPANPSLRVTSEDSNLSFEARRQQWHTERARARLEGGARFSNAGSSFALRTPRDPPGRRSVARYTQPLSLLSLYEPASREPSWSRWSGMGPPAQETLRAASPLDSLIENLPGSKRSASLISDGQFDSAASSNSQWEFEDLIDEDRNETTRHCQTNGQSITTPRLPFDTVRNSRQSTSSETLPTHPGQARLSDVRRKHFSVADGELKSYQSHHGNFRFI</sequence>
<feature type="compositionally biased region" description="Polar residues" evidence="1">
    <location>
        <begin position="700"/>
        <end position="714"/>
    </location>
</feature>
<dbReference type="InterPro" id="IPR013783">
    <property type="entry name" value="Ig-like_fold"/>
</dbReference>
<feature type="compositionally biased region" description="Basic and acidic residues" evidence="1">
    <location>
        <begin position="502"/>
        <end position="513"/>
    </location>
</feature>
<dbReference type="SUPFAM" id="SSF49313">
    <property type="entry name" value="Cadherin-like"/>
    <property type="match status" value="3"/>
</dbReference>
<dbReference type="OrthoDB" id="10264738at2759"/>
<dbReference type="Gene3D" id="2.60.40.10">
    <property type="entry name" value="Immunoglobulins"/>
    <property type="match status" value="3"/>
</dbReference>
<feature type="region of interest" description="Disordered" evidence="1">
    <location>
        <begin position="422"/>
        <end position="452"/>
    </location>
</feature>
<feature type="compositionally biased region" description="Polar residues" evidence="1">
    <location>
        <begin position="439"/>
        <end position="452"/>
    </location>
</feature>
<feature type="chain" id="PRO_5002237337" description="Dystroglycan-type cadherin-like domain-containing protein" evidence="3">
    <location>
        <begin position="19"/>
        <end position="917"/>
    </location>
</feature>
<organism evidence="5 6">
    <name type="scientific">Exophiala spinifera</name>
    <dbReference type="NCBI Taxonomy" id="91928"/>
    <lineage>
        <taxon>Eukaryota</taxon>
        <taxon>Fungi</taxon>
        <taxon>Dikarya</taxon>
        <taxon>Ascomycota</taxon>
        <taxon>Pezizomycotina</taxon>
        <taxon>Eurotiomycetes</taxon>
        <taxon>Chaetothyriomycetidae</taxon>
        <taxon>Chaetothyriales</taxon>
        <taxon>Herpotrichiellaceae</taxon>
        <taxon>Exophiala</taxon>
    </lineage>
</organism>
<dbReference type="HOGENOM" id="CLU_005543_0_0_1"/>
<proteinExistence type="predicted"/>
<dbReference type="Pfam" id="PF05345">
    <property type="entry name" value="He_PIG"/>
    <property type="match status" value="1"/>
</dbReference>
<dbReference type="AlphaFoldDB" id="A0A0D1YYJ8"/>
<feature type="compositionally biased region" description="Low complexity" evidence="1">
    <location>
        <begin position="623"/>
        <end position="634"/>
    </location>
</feature>
<feature type="domain" description="Dystroglycan-type cadherin-like" evidence="4">
    <location>
        <begin position="21"/>
        <end position="116"/>
    </location>
</feature>
<keyword evidence="3" id="KW-0732">Signal</keyword>